<evidence type="ECO:0000313" key="3">
    <source>
        <dbReference type="Proteomes" id="UP000000745"/>
    </source>
</evidence>
<feature type="transmembrane region" description="Helical" evidence="1">
    <location>
        <begin position="53"/>
        <end position="74"/>
    </location>
</feature>
<sequence>MHFNYRSCEYMKGFFKAKGINGAINIGAFISFITSFMTFLPFFLPSSLVSNNIFYTVINIFIAIMWLIISVGIYKKIQICAWLSIFFYIVNQCAIIIDTGYTRFNLLWPLGIYFFCCTVVAVRLSSRERKEGISLEYRLRKDAFKLFIAMVLVFGAGVFISMKINDYLVQNLWGEYVKAIEVERERSKLPIKIDNNVTLMNFYIEDKSLVMEYDTKNLKTLNATEWYDKTKSDFKRFCWVNVIQVKGFQVIYRFTQGYEKREFKYNVLDCRN</sequence>
<protein>
    <submittedName>
        <fullName evidence="2">Uncharacterized protein</fullName>
    </submittedName>
</protein>
<organism evidence="2 3">
    <name type="scientific">Escherichia fergusonii (strain ATCC 35469 / DSM 13698 / CCUG 18766 / IAM 14443 / JCM 21226 / LMG 7866 / NBRC 102419 / NCTC 12128 / CDC 0568-73)</name>
    <dbReference type="NCBI Taxonomy" id="585054"/>
    <lineage>
        <taxon>Bacteria</taxon>
        <taxon>Pseudomonadati</taxon>
        <taxon>Pseudomonadota</taxon>
        <taxon>Gammaproteobacteria</taxon>
        <taxon>Enterobacterales</taxon>
        <taxon>Enterobacteriaceae</taxon>
        <taxon>Escherichia</taxon>
    </lineage>
</organism>
<keyword evidence="1" id="KW-0472">Membrane</keyword>
<name>B7LMY3_ESCF3</name>
<proteinExistence type="predicted"/>
<evidence type="ECO:0000313" key="2">
    <source>
        <dbReference type="EMBL" id="CAQ91811.1"/>
    </source>
</evidence>
<feature type="transmembrane region" description="Helical" evidence="1">
    <location>
        <begin position="106"/>
        <end position="124"/>
    </location>
</feature>
<gene>
    <name evidence="2" type="ordered locus">EFER_4395</name>
</gene>
<feature type="transmembrane region" description="Helical" evidence="1">
    <location>
        <begin position="20"/>
        <end position="41"/>
    </location>
</feature>
<dbReference type="EMBL" id="CU928158">
    <property type="protein sequence ID" value="CAQ91811.1"/>
    <property type="molecule type" value="Genomic_DNA"/>
</dbReference>
<accession>B7LMY3</accession>
<dbReference type="KEGG" id="efe:EFER_4395"/>
<reference evidence="3" key="1">
    <citation type="journal article" date="2009" name="PLoS Genet.">
        <title>Organised genome dynamics in the Escherichia coli species results in highly diverse adaptive paths.</title>
        <authorList>
            <person name="Touchon M."/>
            <person name="Hoede C."/>
            <person name="Tenaillon O."/>
            <person name="Barbe V."/>
            <person name="Baeriswyl S."/>
            <person name="Bidet P."/>
            <person name="Bingen E."/>
            <person name="Bonacorsi S."/>
            <person name="Bouchier C."/>
            <person name="Bouvet O."/>
            <person name="Calteau A."/>
            <person name="Chiapello H."/>
            <person name="Clermont O."/>
            <person name="Cruveiller S."/>
            <person name="Danchin A."/>
            <person name="Diard M."/>
            <person name="Dossat C."/>
            <person name="Karoui M.E."/>
            <person name="Frapy E."/>
            <person name="Garry L."/>
            <person name="Ghigo J.M."/>
            <person name="Gilles A.M."/>
            <person name="Johnson J."/>
            <person name="Le Bouguenec C."/>
            <person name="Lescat M."/>
            <person name="Mangenot S."/>
            <person name="Martinez-Jehanne V."/>
            <person name="Matic I."/>
            <person name="Nassif X."/>
            <person name="Oztas S."/>
            <person name="Petit M.A."/>
            <person name="Pichon C."/>
            <person name="Rouy Z."/>
            <person name="Ruf C.S."/>
            <person name="Schneider D."/>
            <person name="Tourret J."/>
            <person name="Vacherie B."/>
            <person name="Vallenet D."/>
            <person name="Medigue C."/>
            <person name="Rocha E.P.C."/>
            <person name="Denamur E."/>
        </authorList>
    </citation>
    <scope>NUCLEOTIDE SEQUENCE [LARGE SCALE GENOMIC DNA]</scope>
    <source>
        <strain evidence="3">ATCC 35469 / DSM 13698 / BCRC 15582 / CCUG 18766 / IAM 14443 / JCM 21226 / LMG 7866 / NBRC 102419 / NCTC 12128 / CDC 0568-73</strain>
    </source>
</reference>
<keyword evidence="1" id="KW-0812">Transmembrane</keyword>
<dbReference type="HOGENOM" id="CLU_1060674_0_0_6"/>
<keyword evidence="3" id="KW-1185">Reference proteome</keyword>
<dbReference type="Proteomes" id="UP000000745">
    <property type="component" value="Chromosome"/>
</dbReference>
<dbReference type="AlphaFoldDB" id="B7LMY3"/>
<evidence type="ECO:0000256" key="1">
    <source>
        <dbReference type="SAM" id="Phobius"/>
    </source>
</evidence>
<feature type="transmembrane region" description="Helical" evidence="1">
    <location>
        <begin position="144"/>
        <end position="162"/>
    </location>
</feature>
<keyword evidence="1" id="KW-1133">Transmembrane helix</keyword>
<feature type="transmembrane region" description="Helical" evidence="1">
    <location>
        <begin position="81"/>
        <end position="100"/>
    </location>
</feature>